<protein>
    <submittedName>
        <fullName evidence="1">Methyl-accepting chemotaxis protein</fullName>
    </submittedName>
</protein>
<dbReference type="EMBL" id="UGXC01000003">
    <property type="protein sequence ID" value="SUG50936.1"/>
    <property type="molecule type" value="Genomic_DNA"/>
</dbReference>
<dbReference type="AlphaFoldDB" id="A0A379TL85"/>
<sequence>MKVSSLAITTVFRSLEAPHKEVHTAGHSALNYFAAGDMNAMSQELDRMERSSNEVVNQLEMLAVDLLKETAPVTH</sequence>
<organism evidence="1 2">
    <name type="scientific">Salmonella enterica subsp. arizonae</name>
    <dbReference type="NCBI Taxonomy" id="59203"/>
    <lineage>
        <taxon>Bacteria</taxon>
        <taxon>Pseudomonadati</taxon>
        <taxon>Pseudomonadota</taxon>
        <taxon>Gammaproteobacteria</taxon>
        <taxon>Enterobacterales</taxon>
        <taxon>Enterobacteriaceae</taxon>
        <taxon>Salmonella</taxon>
    </lineage>
</organism>
<accession>A0A379TL85</accession>
<gene>
    <name evidence="1" type="ORF">NCTC7303_03251</name>
</gene>
<name>A0A379TL85_SALER</name>
<evidence type="ECO:0000313" key="1">
    <source>
        <dbReference type="EMBL" id="SUG50936.1"/>
    </source>
</evidence>
<dbReference type="Gene3D" id="1.20.120.30">
    <property type="entry name" value="Aspartate receptor, ligand-binding domain"/>
    <property type="match status" value="1"/>
</dbReference>
<reference evidence="1 2" key="1">
    <citation type="submission" date="2018-06" db="EMBL/GenBank/DDBJ databases">
        <authorList>
            <consortium name="Pathogen Informatics"/>
            <person name="Doyle S."/>
        </authorList>
    </citation>
    <scope>NUCLEOTIDE SEQUENCE [LARGE SCALE GENOMIC DNA]</scope>
    <source>
        <strain evidence="1 2">NCTC7303</strain>
    </source>
</reference>
<dbReference type="Proteomes" id="UP000255443">
    <property type="component" value="Unassembled WGS sequence"/>
</dbReference>
<proteinExistence type="predicted"/>
<evidence type="ECO:0000313" key="2">
    <source>
        <dbReference type="Proteomes" id="UP000255443"/>
    </source>
</evidence>